<evidence type="ECO:0000256" key="1">
    <source>
        <dbReference type="ARBA" id="ARBA00004417"/>
    </source>
</evidence>
<reference evidence="9 10" key="1">
    <citation type="submission" date="2023-08" db="EMBL/GenBank/DDBJ databases">
        <title>Alcaligenaceae gen. nov., a novel taxon isolated from the sludge of Yixing Pesticide Factory.</title>
        <authorList>
            <person name="Ruan L."/>
        </authorList>
    </citation>
    <scope>NUCLEOTIDE SEQUENCE [LARGE SCALE GENOMIC DNA]</scope>
    <source>
        <strain evidence="9 10">LG-2</strain>
    </source>
</reference>
<evidence type="ECO:0000313" key="9">
    <source>
        <dbReference type="EMBL" id="MDR4124804.1"/>
    </source>
</evidence>
<gene>
    <name evidence="9" type="ORF">Q8947_02245</name>
</gene>
<evidence type="ECO:0000313" key="10">
    <source>
        <dbReference type="Proteomes" id="UP001232156"/>
    </source>
</evidence>
<sequence>MTAANGAAGADLLLDIQGLRTWFHTRDGVVKAVDGVSLQLRRGEILGLVGESGSGKSVTGFSIMGLVGERGRVQADRMVFDGHDLLSASAEQMRRLRGDRLAMIFQDPMMTLNPTLRIDTQMIEAVQAHDTVSGKAARARCLDVLRMVGIPAPEARLKAYPHHLSGGMRQRIAIAIALLNAPRLIIADEPTTALDVTIQGQILYEVQKLCRETGTALIWITHDLALVSGLADRMAVMYAGRIVESADTAALIRHPQHPYTHGLMASIPSLGTRGQPLFQIPGSTPSLLNLPEGCAFRSRCYRADAQCEQAPQLAEVAPGQWASCWHHGVQP</sequence>
<dbReference type="SMART" id="SM00382">
    <property type="entry name" value="AAA"/>
    <property type="match status" value="1"/>
</dbReference>
<dbReference type="RefSeq" id="WP_165276981.1">
    <property type="nucleotide sequence ID" value="NZ_JAUZQE010000003.1"/>
</dbReference>
<dbReference type="NCBIfam" id="TIGR01727">
    <property type="entry name" value="oligo_HPY"/>
    <property type="match status" value="1"/>
</dbReference>
<dbReference type="InterPro" id="IPR050388">
    <property type="entry name" value="ABC_Ni/Peptide_Import"/>
</dbReference>
<evidence type="ECO:0000256" key="7">
    <source>
        <dbReference type="ARBA" id="ARBA00023136"/>
    </source>
</evidence>
<evidence type="ECO:0000256" key="6">
    <source>
        <dbReference type="ARBA" id="ARBA00022840"/>
    </source>
</evidence>
<dbReference type="Pfam" id="PF08352">
    <property type="entry name" value="oligo_HPY"/>
    <property type="match status" value="1"/>
</dbReference>
<feature type="domain" description="ABC transporter" evidence="8">
    <location>
        <begin position="14"/>
        <end position="264"/>
    </location>
</feature>
<dbReference type="InterPro" id="IPR017871">
    <property type="entry name" value="ABC_transporter-like_CS"/>
</dbReference>
<evidence type="ECO:0000256" key="2">
    <source>
        <dbReference type="ARBA" id="ARBA00005417"/>
    </source>
</evidence>
<dbReference type="CDD" id="cd03257">
    <property type="entry name" value="ABC_NikE_OppD_transporters"/>
    <property type="match status" value="1"/>
</dbReference>
<name>A0ABU1D300_9BURK</name>
<dbReference type="PROSITE" id="PS00211">
    <property type="entry name" value="ABC_TRANSPORTER_1"/>
    <property type="match status" value="1"/>
</dbReference>
<protein>
    <submittedName>
        <fullName evidence="9">ABC transporter ATP-binding protein</fullName>
    </submittedName>
</protein>
<organism evidence="9 10">
    <name type="scientific">Yanghanlia caeni</name>
    <dbReference type="NCBI Taxonomy" id="3064283"/>
    <lineage>
        <taxon>Bacteria</taxon>
        <taxon>Pseudomonadati</taxon>
        <taxon>Pseudomonadota</taxon>
        <taxon>Betaproteobacteria</taxon>
        <taxon>Burkholderiales</taxon>
        <taxon>Alcaligenaceae</taxon>
        <taxon>Yanghanlia</taxon>
    </lineage>
</organism>
<dbReference type="Proteomes" id="UP001232156">
    <property type="component" value="Unassembled WGS sequence"/>
</dbReference>
<dbReference type="Gene3D" id="3.40.50.300">
    <property type="entry name" value="P-loop containing nucleotide triphosphate hydrolases"/>
    <property type="match status" value="1"/>
</dbReference>
<keyword evidence="4" id="KW-1003">Cell membrane</keyword>
<comment type="caution">
    <text evidence="9">The sequence shown here is derived from an EMBL/GenBank/DDBJ whole genome shotgun (WGS) entry which is preliminary data.</text>
</comment>
<dbReference type="PANTHER" id="PTHR43297">
    <property type="entry name" value="OLIGOPEPTIDE TRANSPORT ATP-BINDING PROTEIN APPD"/>
    <property type="match status" value="1"/>
</dbReference>
<comment type="subcellular location">
    <subcellularLocation>
        <location evidence="1">Cell inner membrane</location>
        <topology evidence="1">Peripheral membrane protein</topology>
    </subcellularLocation>
</comment>
<keyword evidence="3" id="KW-0813">Transport</keyword>
<evidence type="ECO:0000256" key="3">
    <source>
        <dbReference type="ARBA" id="ARBA00022448"/>
    </source>
</evidence>
<dbReference type="InterPro" id="IPR027417">
    <property type="entry name" value="P-loop_NTPase"/>
</dbReference>
<keyword evidence="6 9" id="KW-0067">ATP-binding</keyword>
<accession>A0ABU1D300</accession>
<dbReference type="GO" id="GO:0005524">
    <property type="term" value="F:ATP binding"/>
    <property type="evidence" value="ECO:0007669"/>
    <property type="project" value="UniProtKB-KW"/>
</dbReference>
<evidence type="ECO:0000256" key="5">
    <source>
        <dbReference type="ARBA" id="ARBA00022741"/>
    </source>
</evidence>
<dbReference type="InterPro" id="IPR003439">
    <property type="entry name" value="ABC_transporter-like_ATP-bd"/>
</dbReference>
<keyword evidence="7" id="KW-0472">Membrane</keyword>
<dbReference type="SUPFAM" id="SSF52540">
    <property type="entry name" value="P-loop containing nucleoside triphosphate hydrolases"/>
    <property type="match status" value="1"/>
</dbReference>
<evidence type="ECO:0000256" key="4">
    <source>
        <dbReference type="ARBA" id="ARBA00022475"/>
    </source>
</evidence>
<proteinExistence type="inferred from homology"/>
<keyword evidence="5" id="KW-0547">Nucleotide-binding</keyword>
<dbReference type="InterPro" id="IPR013563">
    <property type="entry name" value="Oligopep_ABC_C"/>
</dbReference>
<keyword evidence="10" id="KW-1185">Reference proteome</keyword>
<dbReference type="PANTHER" id="PTHR43297:SF2">
    <property type="entry name" value="DIPEPTIDE TRANSPORT ATP-BINDING PROTEIN DPPD"/>
    <property type="match status" value="1"/>
</dbReference>
<dbReference type="EMBL" id="JAUZQE010000003">
    <property type="protein sequence ID" value="MDR4124804.1"/>
    <property type="molecule type" value="Genomic_DNA"/>
</dbReference>
<evidence type="ECO:0000259" key="8">
    <source>
        <dbReference type="PROSITE" id="PS50893"/>
    </source>
</evidence>
<dbReference type="PROSITE" id="PS50893">
    <property type="entry name" value="ABC_TRANSPORTER_2"/>
    <property type="match status" value="1"/>
</dbReference>
<dbReference type="Pfam" id="PF00005">
    <property type="entry name" value="ABC_tran"/>
    <property type="match status" value="1"/>
</dbReference>
<dbReference type="InterPro" id="IPR003593">
    <property type="entry name" value="AAA+_ATPase"/>
</dbReference>
<comment type="similarity">
    <text evidence="2">Belongs to the ABC transporter superfamily.</text>
</comment>